<dbReference type="AlphaFoldDB" id="A0A0B7JY17"/>
<gene>
    <name evidence="1" type="ORF">BN869_000003411_1</name>
</gene>
<reference evidence="1" key="1">
    <citation type="submission" date="2015-01" db="EMBL/GenBank/DDBJ databases">
        <authorList>
            <person name="Durling Mikael"/>
        </authorList>
    </citation>
    <scope>NUCLEOTIDE SEQUENCE</scope>
</reference>
<feature type="non-terminal residue" evidence="1">
    <location>
        <position position="1"/>
    </location>
</feature>
<dbReference type="EMBL" id="CDPU01000007">
    <property type="protein sequence ID" value="CEO47356.1"/>
    <property type="molecule type" value="Genomic_DNA"/>
</dbReference>
<proteinExistence type="predicted"/>
<sequence length="99" mass="10681">NDAATSSNNHNAANIDLLEVDTSMTAVVSFSRLDCNPLLSYEDEIVPVSQNIQPPSGYTEVTASSASIGPVSRVQILLEDLPWQSCRLLFSGKESRAQV</sequence>
<name>A0A0B7JY17_BIOOC</name>
<accession>A0A0B7JY17</accession>
<organism evidence="1">
    <name type="scientific">Bionectria ochroleuca</name>
    <name type="common">Gliocladium roseum</name>
    <dbReference type="NCBI Taxonomy" id="29856"/>
    <lineage>
        <taxon>Eukaryota</taxon>
        <taxon>Fungi</taxon>
        <taxon>Dikarya</taxon>
        <taxon>Ascomycota</taxon>
        <taxon>Pezizomycotina</taxon>
        <taxon>Sordariomycetes</taxon>
        <taxon>Hypocreomycetidae</taxon>
        <taxon>Hypocreales</taxon>
        <taxon>Bionectriaceae</taxon>
        <taxon>Clonostachys</taxon>
    </lineage>
</organism>
<evidence type="ECO:0000313" key="1">
    <source>
        <dbReference type="EMBL" id="CEO47356.1"/>
    </source>
</evidence>
<protein>
    <submittedName>
        <fullName evidence="1">Uncharacterized protein</fullName>
    </submittedName>
</protein>